<keyword evidence="1" id="KW-1133">Transmembrane helix</keyword>
<accession>A0A841BW34</accession>
<keyword evidence="3" id="KW-1185">Reference proteome</keyword>
<protein>
    <submittedName>
        <fullName evidence="2">Uncharacterized protein</fullName>
    </submittedName>
</protein>
<feature type="transmembrane region" description="Helical" evidence="1">
    <location>
        <begin position="12"/>
        <end position="38"/>
    </location>
</feature>
<gene>
    <name evidence="2" type="ORF">F4553_004339</name>
</gene>
<sequence length="144" mass="15205">MSLDDDRTPRRGVAPMLLIVAGVLSILGALALVIVLVLPAVTGRPTTATATAIATPALTAPPSAREQGARFVAEGECVAIEGTAQEPLLNIISCGPGGYQVLRRFDGTIDADNRCKPVVGYEYNFSYDSALDSLDFVLCLKQLR</sequence>
<keyword evidence="1" id="KW-0472">Membrane</keyword>
<evidence type="ECO:0000313" key="2">
    <source>
        <dbReference type="EMBL" id="MBB5870960.1"/>
    </source>
</evidence>
<reference evidence="2 3" key="1">
    <citation type="submission" date="2020-08" db="EMBL/GenBank/DDBJ databases">
        <title>Sequencing the genomes of 1000 actinobacteria strains.</title>
        <authorList>
            <person name="Klenk H.-P."/>
        </authorList>
    </citation>
    <scope>NUCLEOTIDE SEQUENCE [LARGE SCALE GENOMIC DNA]</scope>
    <source>
        <strain evidence="2 3">DSM 45362</strain>
    </source>
</reference>
<dbReference type="Proteomes" id="UP000587527">
    <property type="component" value="Unassembled WGS sequence"/>
</dbReference>
<evidence type="ECO:0000313" key="3">
    <source>
        <dbReference type="Proteomes" id="UP000587527"/>
    </source>
</evidence>
<proteinExistence type="predicted"/>
<organism evidence="2 3">
    <name type="scientific">Allocatelliglobosispora scoriae</name>
    <dbReference type="NCBI Taxonomy" id="643052"/>
    <lineage>
        <taxon>Bacteria</taxon>
        <taxon>Bacillati</taxon>
        <taxon>Actinomycetota</taxon>
        <taxon>Actinomycetes</taxon>
        <taxon>Micromonosporales</taxon>
        <taxon>Micromonosporaceae</taxon>
        <taxon>Allocatelliglobosispora</taxon>
    </lineage>
</organism>
<dbReference type="RefSeq" id="WP_184838700.1">
    <property type="nucleotide sequence ID" value="NZ_JACHMN010000002.1"/>
</dbReference>
<keyword evidence="1" id="KW-0812">Transmembrane</keyword>
<name>A0A841BW34_9ACTN</name>
<dbReference type="AlphaFoldDB" id="A0A841BW34"/>
<comment type="caution">
    <text evidence="2">The sequence shown here is derived from an EMBL/GenBank/DDBJ whole genome shotgun (WGS) entry which is preliminary data.</text>
</comment>
<evidence type="ECO:0000256" key="1">
    <source>
        <dbReference type="SAM" id="Phobius"/>
    </source>
</evidence>
<dbReference type="EMBL" id="JACHMN010000002">
    <property type="protein sequence ID" value="MBB5870960.1"/>
    <property type="molecule type" value="Genomic_DNA"/>
</dbReference>